<sequence>MIEPVSYIKKLEGKSNAHLITFSDGRDYVVKYFRSGFEKTLPNEWVAYCIARFLDLPVPFAQIVSIPEEFSKTIPDLVMEEVQHSKFQFASLYVPETLNGHQVVSVPSILNNNQLAGIILFDYWLCNGDRTRKNILLREENLDQFKLWIIDHAEAFGSYSWLTSELETLPQNIMKSSTHQFMSQYIKSEEEFNEQLQIIQRFPVLLLEEIVEVIPDDWLLSKEDKKAIVGRLVNRRKKILPYLKHKFVKSIYRPLHEQNE</sequence>
<proteinExistence type="predicted"/>
<evidence type="ECO:0000313" key="2">
    <source>
        <dbReference type="EMBL" id="ODG89666.1"/>
    </source>
</evidence>
<name>A0ABX2ZK96_9BACI</name>
<dbReference type="Proteomes" id="UP000094580">
    <property type="component" value="Unassembled WGS sequence"/>
</dbReference>
<gene>
    <name evidence="2" type="ORF">BED47_14720</name>
</gene>
<reference evidence="2 3" key="1">
    <citation type="submission" date="2016-07" db="EMBL/GenBank/DDBJ databases">
        <authorList>
            <person name="Townsley L."/>
            <person name="Shank E.A."/>
        </authorList>
    </citation>
    <scope>NUCLEOTIDE SEQUENCE [LARGE SCALE GENOMIC DNA]</scope>
    <source>
        <strain evidence="2 3">CH01</strain>
    </source>
</reference>
<keyword evidence="3" id="KW-1185">Reference proteome</keyword>
<dbReference type="InterPro" id="IPR046748">
    <property type="entry name" value="HipA_2"/>
</dbReference>
<evidence type="ECO:0000313" key="3">
    <source>
        <dbReference type="Proteomes" id="UP000094580"/>
    </source>
</evidence>
<comment type="caution">
    <text evidence="2">The sequence shown here is derived from an EMBL/GenBank/DDBJ whole genome shotgun (WGS) entry which is preliminary data.</text>
</comment>
<accession>A0ABX2ZK96</accession>
<feature type="domain" description="HipA-like kinase" evidence="1">
    <location>
        <begin position="12"/>
        <end position="240"/>
    </location>
</feature>
<dbReference type="RefSeq" id="WP_069035449.1">
    <property type="nucleotide sequence ID" value="NZ_MDKC01000037.1"/>
</dbReference>
<protein>
    <recommendedName>
        <fullName evidence="1">HipA-like kinase domain-containing protein</fullName>
    </recommendedName>
</protein>
<organism evidence="2 3">
    <name type="scientific">Gottfriedia luciferensis</name>
    <dbReference type="NCBI Taxonomy" id="178774"/>
    <lineage>
        <taxon>Bacteria</taxon>
        <taxon>Bacillati</taxon>
        <taxon>Bacillota</taxon>
        <taxon>Bacilli</taxon>
        <taxon>Bacillales</taxon>
        <taxon>Bacillaceae</taxon>
        <taxon>Gottfriedia</taxon>
    </lineage>
</organism>
<evidence type="ECO:0000259" key="1">
    <source>
        <dbReference type="Pfam" id="PF20613"/>
    </source>
</evidence>
<dbReference type="Pfam" id="PF20613">
    <property type="entry name" value="HipA_2"/>
    <property type="match status" value="1"/>
</dbReference>
<dbReference type="EMBL" id="MDKC01000037">
    <property type="protein sequence ID" value="ODG89666.1"/>
    <property type="molecule type" value="Genomic_DNA"/>
</dbReference>